<comment type="caution">
    <text evidence="1">The sequence shown here is derived from an EMBL/GenBank/DDBJ whole genome shotgun (WGS) entry which is preliminary data.</text>
</comment>
<dbReference type="EMBL" id="MNCJ02000319">
    <property type="protein sequence ID" value="KAF5808233.1"/>
    <property type="molecule type" value="Genomic_DNA"/>
</dbReference>
<gene>
    <name evidence="1" type="ORF">HanXRQr2_Chr04g0143071</name>
</gene>
<dbReference type="AlphaFoldDB" id="A0A9K3J4D9"/>
<evidence type="ECO:0000313" key="1">
    <source>
        <dbReference type="EMBL" id="KAF5808233.1"/>
    </source>
</evidence>
<protein>
    <submittedName>
        <fullName evidence="1">Uncharacterized protein</fullName>
    </submittedName>
</protein>
<name>A0A9K3J4D9_HELAN</name>
<reference evidence="1" key="2">
    <citation type="submission" date="2020-06" db="EMBL/GenBank/DDBJ databases">
        <title>Helianthus annuus Genome sequencing and assembly Release 2.</title>
        <authorList>
            <person name="Gouzy J."/>
            <person name="Langlade N."/>
            <person name="Munos S."/>
        </authorList>
    </citation>
    <scope>NUCLEOTIDE SEQUENCE</scope>
    <source>
        <tissue evidence="1">Leaves</tissue>
    </source>
</reference>
<organism evidence="1 2">
    <name type="scientific">Helianthus annuus</name>
    <name type="common">Common sunflower</name>
    <dbReference type="NCBI Taxonomy" id="4232"/>
    <lineage>
        <taxon>Eukaryota</taxon>
        <taxon>Viridiplantae</taxon>
        <taxon>Streptophyta</taxon>
        <taxon>Embryophyta</taxon>
        <taxon>Tracheophyta</taxon>
        <taxon>Spermatophyta</taxon>
        <taxon>Magnoliopsida</taxon>
        <taxon>eudicotyledons</taxon>
        <taxon>Gunneridae</taxon>
        <taxon>Pentapetalae</taxon>
        <taxon>asterids</taxon>
        <taxon>campanulids</taxon>
        <taxon>Asterales</taxon>
        <taxon>Asteraceae</taxon>
        <taxon>Asteroideae</taxon>
        <taxon>Heliantheae alliance</taxon>
        <taxon>Heliantheae</taxon>
        <taxon>Helianthus</taxon>
    </lineage>
</organism>
<proteinExistence type="predicted"/>
<dbReference type="Proteomes" id="UP000215914">
    <property type="component" value="Unassembled WGS sequence"/>
</dbReference>
<sequence>MTYPSRSIFILRWISFELIEGYAQSFDALSFDTKHYTTIICLANTHGQTNNPLV</sequence>
<evidence type="ECO:0000313" key="2">
    <source>
        <dbReference type="Proteomes" id="UP000215914"/>
    </source>
</evidence>
<accession>A0A9K3J4D9</accession>
<dbReference type="Gramene" id="mRNA:HanXRQr2_Chr04g0143071">
    <property type="protein sequence ID" value="CDS:HanXRQr2_Chr04g0143071.1"/>
    <property type="gene ID" value="HanXRQr2_Chr04g0143071"/>
</dbReference>
<reference evidence="1" key="1">
    <citation type="journal article" date="2017" name="Nature">
        <title>The sunflower genome provides insights into oil metabolism, flowering and Asterid evolution.</title>
        <authorList>
            <person name="Badouin H."/>
            <person name="Gouzy J."/>
            <person name="Grassa C.J."/>
            <person name="Murat F."/>
            <person name="Staton S.E."/>
            <person name="Cottret L."/>
            <person name="Lelandais-Briere C."/>
            <person name="Owens G.L."/>
            <person name="Carrere S."/>
            <person name="Mayjonade B."/>
            <person name="Legrand L."/>
            <person name="Gill N."/>
            <person name="Kane N.C."/>
            <person name="Bowers J.E."/>
            <person name="Hubner S."/>
            <person name="Bellec A."/>
            <person name="Berard A."/>
            <person name="Berges H."/>
            <person name="Blanchet N."/>
            <person name="Boniface M.C."/>
            <person name="Brunel D."/>
            <person name="Catrice O."/>
            <person name="Chaidir N."/>
            <person name="Claudel C."/>
            <person name="Donnadieu C."/>
            <person name="Faraut T."/>
            <person name="Fievet G."/>
            <person name="Helmstetter N."/>
            <person name="King M."/>
            <person name="Knapp S.J."/>
            <person name="Lai Z."/>
            <person name="Le Paslier M.C."/>
            <person name="Lippi Y."/>
            <person name="Lorenzon L."/>
            <person name="Mandel J.R."/>
            <person name="Marage G."/>
            <person name="Marchand G."/>
            <person name="Marquand E."/>
            <person name="Bret-Mestries E."/>
            <person name="Morien E."/>
            <person name="Nambeesan S."/>
            <person name="Nguyen T."/>
            <person name="Pegot-Espagnet P."/>
            <person name="Pouilly N."/>
            <person name="Raftis F."/>
            <person name="Sallet E."/>
            <person name="Schiex T."/>
            <person name="Thomas J."/>
            <person name="Vandecasteele C."/>
            <person name="Vares D."/>
            <person name="Vear F."/>
            <person name="Vautrin S."/>
            <person name="Crespi M."/>
            <person name="Mangin B."/>
            <person name="Burke J.M."/>
            <person name="Salse J."/>
            <person name="Munos S."/>
            <person name="Vincourt P."/>
            <person name="Rieseberg L.H."/>
            <person name="Langlade N.B."/>
        </authorList>
    </citation>
    <scope>NUCLEOTIDE SEQUENCE</scope>
    <source>
        <tissue evidence="1">Leaves</tissue>
    </source>
</reference>
<keyword evidence="2" id="KW-1185">Reference proteome</keyword>